<evidence type="ECO:0000259" key="2">
    <source>
        <dbReference type="Pfam" id="PF07883"/>
    </source>
</evidence>
<keyword evidence="4" id="KW-1185">Reference proteome</keyword>
<evidence type="ECO:0000313" key="3">
    <source>
        <dbReference type="EMBL" id="NHZ34538.1"/>
    </source>
</evidence>
<keyword evidence="1" id="KW-0732">Signal</keyword>
<feature type="signal peptide" evidence="1">
    <location>
        <begin position="1"/>
        <end position="30"/>
    </location>
</feature>
<dbReference type="EMBL" id="VUYU01000007">
    <property type="protein sequence ID" value="NHZ34538.1"/>
    <property type="molecule type" value="Genomic_DNA"/>
</dbReference>
<dbReference type="InterPro" id="IPR011051">
    <property type="entry name" value="RmlC_Cupin_sf"/>
</dbReference>
<dbReference type="RefSeq" id="WP_167225101.1">
    <property type="nucleotide sequence ID" value="NZ_VUYU01000007.1"/>
</dbReference>
<dbReference type="Pfam" id="PF07883">
    <property type="entry name" value="Cupin_2"/>
    <property type="match status" value="1"/>
</dbReference>
<feature type="chain" id="PRO_5045657074" evidence="1">
    <location>
        <begin position="31"/>
        <end position="143"/>
    </location>
</feature>
<name>A0ABX0LIY2_9BURK</name>
<dbReference type="CDD" id="cd02235">
    <property type="entry name" value="cupin_BLL4011-like"/>
    <property type="match status" value="1"/>
</dbReference>
<organism evidence="3 4">
    <name type="scientific">Massilia rubra</name>
    <dbReference type="NCBI Taxonomy" id="2607910"/>
    <lineage>
        <taxon>Bacteria</taxon>
        <taxon>Pseudomonadati</taxon>
        <taxon>Pseudomonadota</taxon>
        <taxon>Betaproteobacteria</taxon>
        <taxon>Burkholderiales</taxon>
        <taxon>Oxalobacteraceae</taxon>
        <taxon>Telluria group</taxon>
        <taxon>Massilia</taxon>
    </lineage>
</organism>
<dbReference type="InterPro" id="IPR014710">
    <property type="entry name" value="RmlC-like_jellyroll"/>
</dbReference>
<sequence length="143" mass="15187">MHAIQHHLRPSLARNAACAMLMAAAGLLSAAAGAQQFDAKGIARTESVRHDFEGNREAIQVRVDFAPGASFPKHVHPGVEIAYVLAGTVEYEMNGKTIRLQAGESLYIPAGAAHSAKNVSTGNSAELATYLVEKNKPIVVLEK</sequence>
<comment type="caution">
    <text evidence="3">The sequence shown here is derived from an EMBL/GenBank/DDBJ whole genome shotgun (WGS) entry which is preliminary data.</text>
</comment>
<dbReference type="Gene3D" id="2.60.120.10">
    <property type="entry name" value="Jelly Rolls"/>
    <property type="match status" value="1"/>
</dbReference>
<reference evidence="3 4" key="1">
    <citation type="submission" date="2019-09" db="EMBL/GenBank/DDBJ databases">
        <title>Taxonomy of Antarctic Massilia spp.: description of Massilia rubra sp. nov., Massilia aquatica sp. nov., Massilia mucilaginosa sp. nov., Massilia frigida sp. nov. isolated from streams, lakes and regoliths.</title>
        <authorList>
            <person name="Holochova P."/>
            <person name="Sedlacek I."/>
            <person name="Kralova S."/>
            <person name="Maslanova I."/>
            <person name="Busse H.-J."/>
            <person name="Stankova E."/>
            <person name="Vrbovska V."/>
            <person name="Kovarovic V."/>
            <person name="Bartak M."/>
            <person name="Svec P."/>
            <person name="Pantucek R."/>
        </authorList>
    </citation>
    <scope>NUCLEOTIDE SEQUENCE [LARGE SCALE GENOMIC DNA]</scope>
    <source>
        <strain evidence="3 4">CCM 8692</strain>
    </source>
</reference>
<dbReference type="InterPro" id="IPR013096">
    <property type="entry name" value="Cupin_2"/>
</dbReference>
<proteinExistence type="predicted"/>
<dbReference type="Proteomes" id="UP000785613">
    <property type="component" value="Unassembled WGS sequence"/>
</dbReference>
<dbReference type="PANTHER" id="PTHR38599:SF1">
    <property type="entry name" value="CUPIN DOMAIN PROTEIN (AFU_ORTHOLOGUE AFUA_3G13620)"/>
    <property type="match status" value="1"/>
</dbReference>
<protein>
    <submittedName>
        <fullName evidence="3">Cupin domain-containing protein</fullName>
    </submittedName>
</protein>
<evidence type="ECO:0000256" key="1">
    <source>
        <dbReference type="SAM" id="SignalP"/>
    </source>
</evidence>
<feature type="domain" description="Cupin type-2" evidence="2">
    <location>
        <begin position="62"/>
        <end position="126"/>
    </location>
</feature>
<accession>A0ABX0LIY2</accession>
<evidence type="ECO:0000313" key="4">
    <source>
        <dbReference type="Proteomes" id="UP000785613"/>
    </source>
</evidence>
<gene>
    <name evidence="3" type="ORF">F0185_13190</name>
</gene>
<dbReference type="SUPFAM" id="SSF51182">
    <property type="entry name" value="RmlC-like cupins"/>
    <property type="match status" value="1"/>
</dbReference>
<dbReference type="PANTHER" id="PTHR38599">
    <property type="entry name" value="CUPIN DOMAIN PROTEIN (AFU_ORTHOLOGUE AFUA_3G13620)"/>
    <property type="match status" value="1"/>
</dbReference>